<gene>
    <name evidence="1" type="ORF">OESDEN_19294</name>
</gene>
<dbReference type="PANTHER" id="PTHR37433:SF21">
    <property type="entry name" value="DUF281 DOMAIN-CONTAINING PROTEIN"/>
    <property type="match status" value="1"/>
</dbReference>
<evidence type="ECO:0000313" key="2">
    <source>
        <dbReference type="Proteomes" id="UP000053660"/>
    </source>
</evidence>
<keyword evidence="2" id="KW-1185">Reference proteome</keyword>
<proteinExistence type="predicted"/>
<protein>
    <submittedName>
        <fullName evidence="1">Uncharacterized protein</fullName>
    </submittedName>
</protein>
<sequence length="109" mass="11894">GCVVGTAPSTGCRSNQDGQVLCLCDAEYCNRDQLVLKATPPTPLALKFALENGTKGYSHSKDCSNGSDFDLFYSQLPFIFYPETCARLEYGGQPDETRCYGSMVSICKE</sequence>
<dbReference type="OrthoDB" id="5774155at2759"/>
<dbReference type="AlphaFoldDB" id="A0A0B1S7X0"/>
<dbReference type="Proteomes" id="UP000053660">
    <property type="component" value="Unassembled WGS sequence"/>
</dbReference>
<name>A0A0B1S7X0_OESDE</name>
<dbReference type="EMBL" id="KN595233">
    <property type="protein sequence ID" value="KHJ81024.1"/>
    <property type="molecule type" value="Genomic_DNA"/>
</dbReference>
<feature type="non-terminal residue" evidence="1">
    <location>
        <position position="1"/>
    </location>
</feature>
<organism evidence="1 2">
    <name type="scientific">Oesophagostomum dentatum</name>
    <name type="common">Nodular worm</name>
    <dbReference type="NCBI Taxonomy" id="61180"/>
    <lineage>
        <taxon>Eukaryota</taxon>
        <taxon>Metazoa</taxon>
        <taxon>Ecdysozoa</taxon>
        <taxon>Nematoda</taxon>
        <taxon>Chromadorea</taxon>
        <taxon>Rhabditida</taxon>
        <taxon>Rhabditina</taxon>
        <taxon>Rhabditomorpha</taxon>
        <taxon>Strongyloidea</taxon>
        <taxon>Strongylidae</taxon>
        <taxon>Oesophagostomum</taxon>
    </lineage>
</organism>
<dbReference type="PANTHER" id="PTHR37433">
    <property type="entry name" value="PROTEIN CBG25136-RELATED"/>
    <property type="match status" value="1"/>
</dbReference>
<accession>A0A0B1S7X0</accession>
<evidence type="ECO:0000313" key="1">
    <source>
        <dbReference type="EMBL" id="KHJ81024.1"/>
    </source>
</evidence>
<reference evidence="1 2" key="1">
    <citation type="submission" date="2014-03" db="EMBL/GenBank/DDBJ databases">
        <title>Draft genome of the hookworm Oesophagostomum dentatum.</title>
        <authorList>
            <person name="Mitreva M."/>
        </authorList>
    </citation>
    <scope>NUCLEOTIDE SEQUENCE [LARGE SCALE GENOMIC DNA]</scope>
    <source>
        <strain evidence="1 2">OD-Hann</strain>
    </source>
</reference>